<sequence length="169" mass="18106">MQTVRLRPLCNELDLNATRVEQWISRGYFKPSEAGVAGRARQLTKKDAVTLLALAELVDAGLDAATIHREVENLFLFKGRSYLVISRGELGLLVPASERGKPAPTAADCTRVPLAAGDYRSDIVAEADLPGVLADPFKSVSIVVSLDYLVAVVDAAWERLADGKGGTAD</sequence>
<evidence type="ECO:0000313" key="2">
    <source>
        <dbReference type="Proteomes" id="UP000586722"/>
    </source>
</evidence>
<protein>
    <recommendedName>
        <fullName evidence="3">MerR family transcriptional regulator</fullName>
    </recommendedName>
</protein>
<dbReference type="EMBL" id="JAABLQ010000001">
    <property type="protein sequence ID" value="NBN79287.1"/>
    <property type="molecule type" value="Genomic_DNA"/>
</dbReference>
<dbReference type="RefSeq" id="WP_161708912.1">
    <property type="nucleotide sequence ID" value="NZ_JAABLQ010000001.1"/>
</dbReference>
<evidence type="ECO:0008006" key="3">
    <source>
        <dbReference type="Google" id="ProtNLM"/>
    </source>
</evidence>
<gene>
    <name evidence="1" type="ORF">GWI72_13500</name>
</gene>
<reference evidence="2" key="1">
    <citation type="submission" date="2020-01" db="EMBL/GenBank/DDBJ databases">
        <authorList>
            <person name="Fang Y."/>
            <person name="Sun R."/>
            <person name="Nie L."/>
            <person name="He J."/>
            <person name="Hao L."/>
            <person name="Wang L."/>
            <person name="Su S."/>
            <person name="Lv E."/>
            <person name="Zhang Z."/>
            <person name="Xie R."/>
            <person name="Liu H."/>
        </authorList>
    </citation>
    <scope>NUCLEOTIDE SEQUENCE [LARGE SCALE GENOMIC DNA]</scope>
    <source>
        <strain evidence="2">XCT-53</strain>
    </source>
</reference>
<evidence type="ECO:0000313" key="1">
    <source>
        <dbReference type="EMBL" id="NBN79287.1"/>
    </source>
</evidence>
<comment type="caution">
    <text evidence="1">The sequence shown here is derived from an EMBL/GenBank/DDBJ whole genome shotgun (WGS) entry which is preliminary data.</text>
</comment>
<dbReference type="Proteomes" id="UP000586722">
    <property type="component" value="Unassembled WGS sequence"/>
</dbReference>
<keyword evidence="2" id="KW-1185">Reference proteome</keyword>
<accession>A0A7X5J9T4</accession>
<proteinExistence type="predicted"/>
<organism evidence="1 2">
    <name type="scientific">Pannonibacter tanglangensis</name>
    <dbReference type="NCBI Taxonomy" id="2750084"/>
    <lineage>
        <taxon>Bacteria</taxon>
        <taxon>Pseudomonadati</taxon>
        <taxon>Pseudomonadota</taxon>
        <taxon>Alphaproteobacteria</taxon>
        <taxon>Hyphomicrobiales</taxon>
        <taxon>Stappiaceae</taxon>
        <taxon>Pannonibacter</taxon>
    </lineage>
</organism>
<dbReference type="AlphaFoldDB" id="A0A7X5J9T4"/>
<name>A0A7X5J9T4_9HYPH</name>